<dbReference type="NCBIfam" id="NF037995">
    <property type="entry name" value="TRAP_S1"/>
    <property type="match status" value="1"/>
</dbReference>
<dbReference type="SUPFAM" id="SSF53850">
    <property type="entry name" value="Periplasmic binding protein-like II"/>
    <property type="match status" value="1"/>
</dbReference>
<organism evidence="3 4">
    <name type="scientific">Marinomonas spartinae</name>
    <dbReference type="NCBI Taxonomy" id="1792290"/>
    <lineage>
        <taxon>Bacteria</taxon>
        <taxon>Pseudomonadati</taxon>
        <taxon>Pseudomonadota</taxon>
        <taxon>Gammaproteobacteria</taxon>
        <taxon>Oceanospirillales</taxon>
        <taxon>Oceanospirillaceae</taxon>
        <taxon>Marinomonas</taxon>
    </lineage>
</organism>
<reference evidence="3 4" key="1">
    <citation type="submission" date="2016-06" db="EMBL/GenBank/DDBJ databases">
        <authorList>
            <person name="Kjaerup R.B."/>
            <person name="Dalgaard T.S."/>
            <person name="Juul-Madsen H.R."/>
        </authorList>
    </citation>
    <scope>NUCLEOTIDE SEQUENCE [LARGE SCALE GENOMIC DNA]</scope>
    <source>
        <strain evidence="3 4">CECT 8886</strain>
    </source>
</reference>
<proteinExistence type="predicted"/>
<dbReference type="GO" id="GO:0055085">
    <property type="term" value="P:transmembrane transport"/>
    <property type="evidence" value="ECO:0007669"/>
    <property type="project" value="InterPro"/>
</dbReference>
<dbReference type="Gene3D" id="3.40.190.170">
    <property type="entry name" value="Bacterial extracellular solute-binding protein, family 7"/>
    <property type="match status" value="1"/>
</dbReference>
<gene>
    <name evidence="3" type="primary">siaP_4</name>
    <name evidence="3" type="ORF">MSP8886_03346</name>
</gene>
<dbReference type="EMBL" id="FLOB01000009">
    <property type="protein sequence ID" value="SBS35328.1"/>
    <property type="molecule type" value="Genomic_DNA"/>
</dbReference>
<dbReference type="OrthoDB" id="9177965at2"/>
<evidence type="ECO:0000256" key="1">
    <source>
        <dbReference type="ARBA" id="ARBA00022729"/>
    </source>
</evidence>
<evidence type="ECO:0000313" key="3">
    <source>
        <dbReference type="EMBL" id="SBS35328.1"/>
    </source>
</evidence>
<evidence type="ECO:0000256" key="2">
    <source>
        <dbReference type="SAM" id="SignalP"/>
    </source>
</evidence>
<feature type="chain" id="PRO_5008379190" evidence="2">
    <location>
        <begin position="22"/>
        <end position="348"/>
    </location>
</feature>
<feature type="signal peptide" evidence="2">
    <location>
        <begin position="1"/>
        <end position="21"/>
    </location>
</feature>
<protein>
    <submittedName>
        <fullName evidence="3">Sialic acid-binding periplasmic protein SiaP</fullName>
    </submittedName>
</protein>
<name>A0A1A8TPP4_9GAMM</name>
<dbReference type="Proteomes" id="UP000092544">
    <property type="component" value="Unassembled WGS sequence"/>
</dbReference>
<dbReference type="InterPro" id="IPR038404">
    <property type="entry name" value="TRAP_DctP_sf"/>
</dbReference>
<dbReference type="CDD" id="cd13665">
    <property type="entry name" value="PBP2_TRAP_Dctp3_4"/>
    <property type="match status" value="1"/>
</dbReference>
<dbReference type="STRING" id="1792290.MSP8886_03346"/>
<dbReference type="Pfam" id="PF03480">
    <property type="entry name" value="DctP"/>
    <property type="match status" value="1"/>
</dbReference>
<dbReference type="RefSeq" id="WP_067018460.1">
    <property type="nucleotide sequence ID" value="NZ_FLOB01000009.1"/>
</dbReference>
<sequence length="348" mass="38779">MRIKSLLMAAALMLTVSFAQAAEPEFTFKLHHMLPPSSTAHTKVLEPWAKKVMKESNGRIKIVIYPAMQLGGKPASLYDQVRKGRVDFAWTVAGYTPGRFPKMTVFELPFMVGSAKSTSMALQEYYEKEMTDEMRDVHVLALHTHAPGSLHVRDKEVRTLEDMKGLKVRVPNRIMGDAFSLLDVNSIFMPVTQMASALSKGVVDVAVLPFEVTAPLKIDELATHNVEISGKRGLYSNTFVFAMNKKAYNSLPKDLQKVIDNNSGIPLAGFIGDEFDKNEKVGRDAAVAAGNEFYTLPAEEVARWRAKMQPVTDKWIKTMNKSTNGRGQALYNEAENLLSKYEKQNGES</sequence>
<dbReference type="PANTHER" id="PTHR33376:SF15">
    <property type="entry name" value="BLL6794 PROTEIN"/>
    <property type="match status" value="1"/>
</dbReference>
<dbReference type="InterPro" id="IPR018389">
    <property type="entry name" value="DctP_fam"/>
</dbReference>
<dbReference type="AlphaFoldDB" id="A0A1A8TPP4"/>
<dbReference type="PANTHER" id="PTHR33376">
    <property type="match status" value="1"/>
</dbReference>
<keyword evidence="4" id="KW-1185">Reference proteome</keyword>
<accession>A0A1A8TPP4</accession>
<evidence type="ECO:0000313" key="4">
    <source>
        <dbReference type="Proteomes" id="UP000092544"/>
    </source>
</evidence>
<keyword evidence="1 2" id="KW-0732">Signal</keyword>